<dbReference type="EnsemblMetazoa" id="GBRI019488-RA">
    <property type="protein sequence ID" value="GBRI019488-PA"/>
    <property type="gene ID" value="GBRI019488"/>
</dbReference>
<feature type="transmembrane region" description="Helical" evidence="1">
    <location>
        <begin position="66"/>
        <end position="96"/>
    </location>
</feature>
<evidence type="ECO:0000313" key="3">
    <source>
        <dbReference type="Proteomes" id="UP000091820"/>
    </source>
</evidence>
<protein>
    <submittedName>
        <fullName evidence="2">Uncharacterized protein</fullName>
    </submittedName>
</protein>
<reference evidence="2" key="2">
    <citation type="submission" date="2020-05" db="UniProtKB">
        <authorList>
            <consortium name="EnsemblMetazoa"/>
        </authorList>
    </citation>
    <scope>IDENTIFICATION</scope>
    <source>
        <strain evidence="2">IAEA</strain>
    </source>
</reference>
<keyword evidence="1" id="KW-0812">Transmembrane</keyword>
<evidence type="ECO:0000256" key="1">
    <source>
        <dbReference type="SAM" id="Phobius"/>
    </source>
</evidence>
<dbReference type="Proteomes" id="UP000091820">
    <property type="component" value="Unassembled WGS sequence"/>
</dbReference>
<keyword evidence="1" id="KW-0472">Membrane</keyword>
<reference evidence="3" key="1">
    <citation type="submission" date="2014-03" db="EMBL/GenBank/DDBJ databases">
        <authorList>
            <person name="Aksoy S."/>
            <person name="Warren W."/>
            <person name="Wilson R.K."/>
        </authorList>
    </citation>
    <scope>NUCLEOTIDE SEQUENCE [LARGE SCALE GENOMIC DNA]</scope>
    <source>
        <strain evidence="3">IAEA</strain>
    </source>
</reference>
<evidence type="ECO:0000313" key="2">
    <source>
        <dbReference type="EnsemblMetazoa" id="GBRI019488-PA"/>
    </source>
</evidence>
<keyword evidence="3" id="KW-1185">Reference proteome</keyword>
<proteinExistence type="predicted"/>
<organism evidence="2 3">
    <name type="scientific">Glossina brevipalpis</name>
    <dbReference type="NCBI Taxonomy" id="37001"/>
    <lineage>
        <taxon>Eukaryota</taxon>
        <taxon>Metazoa</taxon>
        <taxon>Ecdysozoa</taxon>
        <taxon>Arthropoda</taxon>
        <taxon>Hexapoda</taxon>
        <taxon>Insecta</taxon>
        <taxon>Pterygota</taxon>
        <taxon>Neoptera</taxon>
        <taxon>Endopterygota</taxon>
        <taxon>Diptera</taxon>
        <taxon>Brachycera</taxon>
        <taxon>Muscomorpha</taxon>
        <taxon>Hippoboscoidea</taxon>
        <taxon>Glossinidae</taxon>
        <taxon>Glossina</taxon>
    </lineage>
</organism>
<accession>A0A1A9WH42</accession>
<keyword evidence="1" id="KW-1133">Transmembrane helix</keyword>
<sequence>MNIRRDRYKKRRNEKEAEEENCQSIETYRFQRVDVVLLLENLIHCKKKYEFIHRNKLKKRIINTRIVVDSAAGADAVVAAVVVAVAAAAAAAAAAVDFLTI</sequence>
<name>A0A1A9WH42_9MUSC</name>
<dbReference type="VEuPathDB" id="VectorBase:GBRI019488"/>
<dbReference type="AlphaFoldDB" id="A0A1A9WH42"/>